<evidence type="ECO:0000313" key="1">
    <source>
        <dbReference type="EMBL" id="CEH12849.1"/>
    </source>
</evidence>
<dbReference type="AlphaFoldDB" id="A0A0P1BA31"/>
<accession>A0A0P1BA31</accession>
<keyword evidence="2" id="KW-1185">Reference proteome</keyword>
<dbReference type="EMBL" id="CCYA01000192">
    <property type="protein sequence ID" value="CEH12849.1"/>
    <property type="molecule type" value="Genomic_DNA"/>
</dbReference>
<reference evidence="1 2" key="1">
    <citation type="submission" date="2014-09" db="EMBL/GenBank/DDBJ databases">
        <authorList>
            <person name="Magalhaes I.L.F."/>
            <person name="Oliveira U."/>
            <person name="Santos F.R."/>
            <person name="Vidigal T.H.D.A."/>
            <person name="Brescovit A.D."/>
            <person name="Santos A.J."/>
        </authorList>
    </citation>
    <scope>NUCLEOTIDE SEQUENCE [LARGE SCALE GENOMIC DNA]</scope>
</reference>
<organism evidence="1 2">
    <name type="scientific">Ceraceosorus bombacis</name>
    <dbReference type="NCBI Taxonomy" id="401625"/>
    <lineage>
        <taxon>Eukaryota</taxon>
        <taxon>Fungi</taxon>
        <taxon>Dikarya</taxon>
        <taxon>Basidiomycota</taxon>
        <taxon>Ustilaginomycotina</taxon>
        <taxon>Exobasidiomycetes</taxon>
        <taxon>Ceraceosorales</taxon>
        <taxon>Ceraceosoraceae</taxon>
        <taxon>Ceraceosorus</taxon>
    </lineage>
</organism>
<protein>
    <submittedName>
        <fullName evidence="1">Uncharacterized protein</fullName>
    </submittedName>
</protein>
<dbReference type="Proteomes" id="UP000054845">
    <property type="component" value="Unassembled WGS sequence"/>
</dbReference>
<evidence type="ECO:0000313" key="2">
    <source>
        <dbReference type="Proteomes" id="UP000054845"/>
    </source>
</evidence>
<name>A0A0P1BA31_9BASI</name>
<proteinExistence type="predicted"/>
<sequence>MARPPRTWDAILAVDSRREWKADPADVICSSQPTGTEEQPDLGRKRSLERFPCPLPALTGQLQTFASRVRNWPALRASSVRSFILVPNALTAPVDSGTVALIFAAAFDKMNPLFAPITTAPVSAEHEDQHKLVDQGKGSGQPTYCVVARTQMVNMERKGGGYPSCVIA</sequence>